<keyword evidence="3" id="KW-1185">Reference proteome</keyword>
<dbReference type="AlphaFoldDB" id="A0A3E0I0B3"/>
<dbReference type="OrthoDB" id="7314861at2"/>
<dbReference type="SUPFAM" id="SSF52096">
    <property type="entry name" value="ClpP/crotonase"/>
    <property type="match status" value="1"/>
</dbReference>
<dbReference type="RefSeq" id="WP_116174135.1">
    <property type="nucleotide sequence ID" value="NZ_CP144375.1"/>
</dbReference>
<dbReference type="EMBL" id="QUNO01000003">
    <property type="protein sequence ID" value="REH52158.1"/>
    <property type="molecule type" value="Genomic_DNA"/>
</dbReference>
<dbReference type="InterPro" id="IPR029045">
    <property type="entry name" value="ClpP/crotonase-like_dom_sf"/>
</dbReference>
<name>A0A3E0I0B3_9PSEU</name>
<dbReference type="GO" id="GO:0006508">
    <property type="term" value="P:proteolysis"/>
    <property type="evidence" value="ECO:0007669"/>
    <property type="project" value="InterPro"/>
</dbReference>
<dbReference type="Gene3D" id="3.90.226.10">
    <property type="entry name" value="2-enoyl-CoA Hydratase, Chain A, domain 1"/>
    <property type="match status" value="1"/>
</dbReference>
<reference evidence="2 3" key="1">
    <citation type="submission" date="2018-08" db="EMBL/GenBank/DDBJ databases">
        <title>Genomic Encyclopedia of Archaeal and Bacterial Type Strains, Phase II (KMG-II): from individual species to whole genera.</title>
        <authorList>
            <person name="Goeker M."/>
        </authorList>
    </citation>
    <scope>NUCLEOTIDE SEQUENCE [LARGE SCALE GENOMIC DNA]</scope>
    <source>
        <strain evidence="2 3">DSM 45791</strain>
    </source>
</reference>
<accession>A0A3E0I0B3</accession>
<protein>
    <submittedName>
        <fullName evidence="2">Peptidase S41-like protein</fullName>
    </submittedName>
</protein>
<evidence type="ECO:0000259" key="1">
    <source>
        <dbReference type="SMART" id="SM00245"/>
    </source>
</evidence>
<dbReference type="GO" id="GO:0008236">
    <property type="term" value="F:serine-type peptidase activity"/>
    <property type="evidence" value="ECO:0007669"/>
    <property type="project" value="InterPro"/>
</dbReference>
<gene>
    <name evidence="2" type="ORF">BCF44_103609</name>
</gene>
<comment type="caution">
    <text evidence="2">The sequence shown here is derived from an EMBL/GenBank/DDBJ whole genome shotgun (WGS) entry which is preliminary data.</text>
</comment>
<evidence type="ECO:0000313" key="2">
    <source>
        <dbReference type="EMBL" id="REH52158.1"/>
    </source>
</evidence>
<organism evidence="2 3">
    <name type="scientific">Kutzneria buriramensis</name>
    <dbReference type="NCBI Taxonomy" id="1045776"/>
    <lineage>
        <taxon>Bacteria</taxon>
        <taxon>Bacillati</taxon>
        <taxon>Actinomycetota</taxon>
        <taxon>Actinomycetes</taxon>
        <taxon>Pseudonocardiales</taxon>
        <taxon>Pseudonocardiaceae</taxon>
        <taxon>Kutzneria</taxon>
    </lineage>
</organism>
<dbReference type="SMART" id="SM00245">
    <property type="entry name" value="TSPc"/>
    <property type="match status" value="1"/>
</dbReference>
<dbReference type="Pfam" id="PF03572">
    <property type="entry name" value="Peptidase_S41"/>
    <property type="match status" value="1"/>
</dbReference>
<dbReference type="GO" id="GO:0030288">
    <property type="term" value="C:outer membrane-bounded periplasmic space"/>
    <property type="evidence" value="ECO:0007669"/>
    <property type="project" value="TreeGrafter"/>
</dbReference>
<proteinExistence type="predicted"/>
<dbReference type="GO" id="GO:0007165">
    <property type="term" value="P:signal transduction"/>
    <property type="evidence" value="ECO:0007669"/>
    <property type="project" value="TreeGrafter"/>
</dbReference>
<sequence>MSPVEEALELLRTRAYYADRVDWESVTDAALAVMSSGGTLREALRLAFASLGDRHSRLVGAGMRAQGELPSGEVVKGVGVLRLPGVRGEGGDYARVGREVLRRPARAWVVDLRGNTGGNIRPMLAVVDPLLGDADFLSYERRTGERVRFGNRTQAVDLTDLPVAVLHDGRTASSAEGVVVAFRGRPLTRSFGAATAGVPTGNVLCRLSDGSALAITTSVAVDRRGRRHESAIEPDEGTGDPLRRAVEWLGDI</sequence>
<dbReference type="PANTHER" id="PTHR32060:SF30">
    <property type="entry name" value="CARBOXY-TERMINAL PROCESSING PROTEASE CTPA"/>
    <property type="match status" value="1"/>
</dbReference>
<dbReference type="GO" id="GO:0004175">
    <property type="term" value="F:endopeptidase activity"/>
    <property type="evidence" value="ECO:0007669"/>
    <property type="project" value="TreeGrafter"/>
</dbReference>
<evidence type="ECO:0000313" key="3">
    <source>
        <dbReference type="Proteomes" id="UP000256269"/>
    </source>
</evidence>
<dbReference type="Proteomes" id="UP000256269">
    <property type="component" value="Unassembled WGS sequence"/>
</dbReference>
<dbReference type="PANTHER" id="PTHR32060">
    <property type="entry name" value="TAIL-SPECIFIC PROTEASE"/>
    <property type="match status" value="1"/>
</dbReference>
<dbReference type="CDD" id="cd06567">
    <property type="entry name" value="Peptidase_S41"/>
    <property type="match status" value="1"/>
</dbReference>
<dbReference type="InterPro" id="IPR005151">
    <property type="entry name" value="Tail-specific_protease"/>
</dbReference>
<feature type="domain" description="Tail specific protease" evidence="1">
    <location>
        <begin position="55"/>
        <end position="239"/>
    </location>
</feature>